<dbReference type="Gene3D" id="1.10.10.10">
    <property type="entry name" value="Winged helix-like DNA-binding domain superfamily/Winged helix DNA-binding domain"/>
    <property type="match status" value="1"/>
</dbReference>
<dbReference type="InterPro" id="IPR036388">
    <property type="entry name" value="WH-like_DNA-bd_sf"/>
</dbReference>
<feature type="domain" description="Insertion element IS150 protein InsJ-like helix-turn-helix" evidence="3">
    <location>
        <begin position="4"/>
        <end position="42"/>
    </location>
</feature>
<dbReference type="InterPro" id="IPR010921">
    <property type="entry name" value="Trp_repressor/repl_initiator"/>
</dbReference>
<proteinExistence type="inferred from homology"/>
<evidence type="ECO:0000256" key="1">
    <source>
        <dbReference type="ARBA" id="ARBA00038232"/>
    </source>
</evidence>
<dbReference type="Proteomes" id="UP001597509">
    <property type="component" value="Unassembled WGS sequence"/>
</dbReference>
<evidence type="ECO:0000313" key="5">
    <source>
        <dbReference type="Proteomes" id="UP001597509"/>
    </source>
</evidence>
<dbReference type="Pfam" id="PF13518">
    <property type="entry name" value="HTH_28"/>
    <property type="match status" value="1"/>
</dbReference>
<gene>
    <name evidence="4" type="ORF">ACFS6I_24465</name>
</gene>
<accession>A0ABW5Z4L9</accession>
<dbReference type="InterPro" id="IPR052057">
    <property type="entry name" value="IS150/IS1296_orfA-like"/>
</dbReference>
<comment type="caution">
    <text evidence="4">The sequence shown here is derived from an EMBL/GenBank/DDBJ whole genome shotgun (WGS) entry which is preliminary data.</text>
</comment>
<dbReference type="EMBL" id="JBHUPE010000023">
    <property type="protein sequence ID" value="MFD2907101.1"/>
    <property type="molecule type" value="Genomic_DNA"/>
</dbReference>
<reference evidence="5" key="1">
    <citation type="journal article" date="2019" name="Int. J. Syst. Evol. Microbiol.">
        <title>The Global Catalogue of Microorganisms (GCM) 10K type strain sequencing project: providing services to taxonomists for standard genome sequencing and annotation.</title>
        <authorList>
            <consortium name="The Broad Institute Genomics Platform"/>
            <consortium name="The Broad Institute Genome Sequencing Center for Infectious Disease"/>
            <person name="Wu L."/>
            <person name="Ma J."/>
        </authorList>
    </citation>
    <scope>NUCLEOTIDE SEQUENCE [LARGE SCALE GENOMIC DNA]</scope>
    <source>
        <strain evidence="5">KCTC 22209</strain>
    </source>
</reference>
<dbReference type="PANTHER" id="PTHR33795">
    <property type="entry name" value="INSERTION ELEMENT IS150 PROTEIN INSJ"/>
    <property type="match status" value="1"/>
</dbReference>
<keyword evidence="5" id="KW-1185">Reference proteome</keyword>
<evidence type="ECO:0000259" key="3">
    <source>
        <dbReference type="Pfam" id="PF13518"/>
    </source>
</evidence>
<sequence length="157" mass="18250">EHYRSAKSLGEEFGITYSLFATWYRIYKYQGESGLLPRKGKRHFSASFKLSVLTAIREESLSLKEARVRFDLSSDAHIIEWQKRLDKFGPEGLEARPKGRPLMTKKANPQIKRKVRKTNKALTREEELLQENEYLRAENALLKKLSALAQAENKRKP</sequence>
<organism evidence="4 5">
    <name type="scientific">Sphingobacterium anhuiense</name>
    <dbReference type="NCBI Taxonomy" id="493780"/>
    <lineage>
        <taxon>Bacteria</taxon>
        <taxon>Pseudomonadati</taxon>
        <taxon>Bacteroidota</taxon>
        <taxon>Sphingobacteriia</taxon>
        <taxon>Sphingobacteriales</taxon>
        <taxon>Sphingobacteriaceae</taxon>
        <taxon>Sphingobacterium</taxon>
    </lineage>
</organism>
<dbReference type="PANTHER" id="PTHR33795:SF1">
    <property type="entry name" value="INSERTION ELEMENT IS150 PROTEIN INSJ"/>
    <property type="match status" value="1"/>
</dbReference>
<comment type="similarity">
    <text evidence="1">Belongs to the IS150/IS1296 orfA family.</text>
</comment>
<dbReference type="RefSeq" id="WP_380924461.1">
    <property type="nucleotide sequence ID" value="NZ_JBHUPE010000023.1"/>
</dbReference>
<name>A0ABW5Z4L9_9SPHI</name>
<evidence type="ECO:0000313" key="4">
    <source>
        <dbReference type="EMBL" id="MFD2907101.1"/>
    </source>
</evidence>
<protein>
    <submittedName>
        <fullName evidence="4">Helix-turn-helix domain-containing protein</fullName>
    </submittedName>
</protein>
<dbReference type="InterPro" id="IPR055247">
    <property type="entry name" value="InsJ-like_HTH"/>
</dbReference>
<dbReference type="SUPFAM" id="SSF48295">
    <property type="entry name" value="TrpR-like"/>
    <property type="match status" value="1"/>
</dbReference>
<feature type="region of interest" description="Disordered" evidence="2">
    <location>
        <begin position="90"/>
        <end position="116"/>
    </location>
</feature>
<feature type="non-terminal residue" evidence="4">
    <location>
        <position position="1"/>
    </location>
</feature>
<evidence type="ECO:0000256" key="2">
    <source>
        <dbReference type="SAM" id="MobiDB-lite"/>
    </source>
</evidence>